<dbReference type="EMBL" id="MVAG01000182">
    <property type="protein sequence ID" value="OVE54059.1"/>
    <property type="molecule type" value="Genomic_DNA"/>
</dbReference>
<proteinExistence type="predicted"/>
<name>A0A202BRF2_9FLAO</name>
<keyword evidence="2" id="KW-1185">Reference proteome</keyword>
<comment type="caution">
    <text evidence="1">The sequence shown here is derived from an EMBL/GenBank/DDBJ whole genome shotgun (WGS) entry which is preliminary data.</text>
</comment>
<reference evidence="2" key="1">
    <citation type="submission" date="2017-02" db="EMBL/GenBank/DDBJ databases">
        <authorList>
            <person name="Tetz G."/>
            <person name="Tetz V."/>
        </authorList>
    </citation>
    <scope>NUCLEOTIDE SEQUENCE [LARGE SCALE GENOMIC DNA]</scope>
    <source>
        <strain evidence="2">VT16-26</strain>
    </source>
</reference>
<gene>
    <name evidence="1" type="ORF">B0E34_19495</name>
</gene>
<dbReference type="AlphaFoldDB" id="A0A202BRF2"/>
<accession>A0A202BRF2</accession>
<feature type="non-terminal residue" evidence="1">
    <location>
        <position position="1"/>
    </location>
</feature>
<feature type="non-terminal residue" evidence="1">
    <location>
        <position position="87"/>
    </location>
</feature>
<organism evidence="1 2">
    <name type="scientific">Chryseobacterium mucoviscidosis</name>
    <dbReference type="NCBI Taxonomy" id="1945581"/>
    <lineage>
        <taxon>Bacteria</taxon>
        <taxon>Pseudomonadati</taxon>
        <taxon>Bacteroidota</taxon>
        <taxon>Flavobacteriia</taxon>
        <taxon>Flavobacteriales</taxon>
        <taxon>Weeksellaceae</taxon>
        <taxon>Chryseobacterium group</taxon>
        <taxon>Chryseobacterium</taxon>
    </lineage>
</organism>
<protein>
    <submittedName>
        <fullName evidence="1">Uncharacterized protein</fullName>
    </submittedName>
</protein>
<dbReference type="RefSeq" id="WP_165763032.1">
    <property type="nucleotide sequence ID" value="NZ_MVAG01000182.1"/>
</dbReference>
<sequence>YKATNGMCLVYGGTNKYNGNAGASFNCTDKSQAISQHTQKIIQYAKDNDPDYIINNYGDTINIEQYCSAHACDELTAEFGDEVMKNK</sequence>
<dbReference type="Proteomes" id="UP000196355">
    <property type="component" value="Unassembled WGS sequence"/>
</dbReference>
<evidence type="ECO:0000313" key="2">
    <source>
        <dbReference type="Proteomes" id="UP000196355"/>
    </source>
</evidence>
<evidence type="ECO:0000313" key="1">
    <source>
        <dbReference type="EMBL" id="OVE54059.1"/>
    </source>
</evidence>